<comment type="caution">
    <text evidence="1">The sequence shown here is derived from an EMBL/GenBank/DDBJ whole genome shotgun (WGS) entry which is preliminary data.</text>
</comment>
<sequence>MISGDVEDTLGQAILARRGLERVFRLNGTLGASLDRGLVDRRDTRSPEFSIFDGGDLGHTVNGSLAWLLCSKRRFPSWESTEGLNPPDQQTGHWGWPIPRLRPCVPPLL</sequence>
<dbReference type="RefSeq" id="XP_066696230.1">
    <property type="nucleotide sequence ID" value="XM_066846739.1"/>
</dbReference>
<organism evidence="1 2">
    <name type="scientific">Apiospora aurea</name>
    <dbReference type="NCBI Taxonomy" id="335848"/>
    <lineage>
        <taxon>Eukaryota</taxon>
        <taxon>Fungi</taxon>
        <taxon>Dikarya</taxon>
        <taxon>Ascomycota</taxon>
        <taxon>Pezizomycotina</taxon>
        <taxon>Sordariomycetes</taxon>
        <taxon>Xylariomycetidae</taxon>
        <taxon>Amphisphaeriales</taxon>
        <taxon>Apiosporaceae</taxon>
        <taxon>Apiospora</taxon>
    </lineage>
</organism>
<evidence type="ECO:0000313" key="1">
    <source>
        <dbReference type="EMBL" id="KAK7946196.1"/>
    </source>
</evidence>
<gene>
    <name evidence="1" type="ORF">PG986_010517</name>
</gene>
<keyword evidence="2" id="KW-1185">Reference proteome</keyword>
<dbReference type="GeneID" id="92079801"/>
<reference evidence="1 2" key="1">
    <citation type="submission" date="2023-01" db="EMBL/GenBank/DDBJ databases">
        <title>Analysis of 21 Apiospora genomes using comparative genomics revels a genus with tremendous synthesis potential of carbohydrate active enzymes and secondary metabolites.</title>
        <authorList>
            <person name="Sorensen T."/>
        </authorList>
    </citation>
    <scope>NUCLEOTIDE SEQUENCE [LARGE SCALE GENOMIC DNA]</scope>
    <source>
        <strain evidence="1 2">CBS 24483</strain>
    </source>
</reference>
<proteinExistence type="predicted"/>
<dbReference type="EMBL" id="JAQQWE010000007">
    <property type="protein sequence ID" value="KAK7946196.1"/>
    <property type="molecule type" value="Genomic_DNA"/>
</dbReference>
<accession>A0ABR1Q2X3</accession>
<name>A0ABR1Q2X3_9PEZI</name>
<dbReference type="Proteomes" id="UP001391051">
    <property type="component" value="Unassembled WGS sequence"/>
</dbReference>
<evidence type="ECO:0000313" key="2">
    <source>
        <dbReference type="Proteomes" id="UP001391051"/>
    </source>
</evidence>
<protein>
    <submittedName>
        <fullName evidence="1">Uncharacterized protein</fullName>
    </submittedName>
</protein>